<evidence type="ECO:0000256" key="4">
    <source>
        <dbReference type="ARBA" id="ARBA00022692"/>
    </source>
</evidence>
<dbReference type="STRING" id="1263082.A0A068RKZ5"/>
<evidence type="ECO:0000259" key="11">
    <source>
        <dbReference type="PROSITE" id="PS50893"/>
    </source>
</evidence>
<evidence type="ECO:0000256" key="3">
    <source>
        <dbReference type="ARBA" id="ARBA00022448"/>
    </source>
</evidence>
<dbReference type="Pfam" id="PF14510">
    <property type="entry name" value="ABC_trans_N"/>
    <property type="match status" value="1"/>
</dbReference>
<dbReference type="PROSITE" id="PS00211">
    <property type="entry name" value="ABC_TRANSPORTER_1"/>
    <property type="match status" value="1"/>
</dbReference>
<feature type="transmembrane region" description="Helical" evidence="10">
    <location>
        <begin position="643"/>
        <end position="665"/>
    </location>
</feature>
<keyword evidence="5" id="KW-0547">Nucleotide-binding</keyword>
<feature type="region of interest" description="Disordered" evidence="9">
    <location>
        <begin position="1"/>
        <end position="27"/>
    </location>
</feature>
<evidence type="ECO:0000256" key="8">
    <source>
        <dbReference type="ARBA" id="ARBA00023136"/>
    </source>
</evidence>
<dbReference type="InterPro" id="IPR003593">
    <property type="entry name" value="AAA+_ATPase"/>
</dbReference>
<evidence type="ECO:0000313" key="12">
    <source>
        <dbReference type="EMBL" id="CDH50654.1"/>
    </source>
</evidence>
<name>A0A068RKZ5_9FUNG</name>
<keyword evidence="13" id="KW-1185">Reference proteome</keyword>
<keyword evidence="7 10" id="KW-1133">Transmembrane helix</keyword>
<protein>
    <submittedName>
        <fullName evidence="12">Abc transporter g family protein</fullName>
    </submittedName>
</protein>
<dbReference type="InterPro" id="IPR029481">
    <property type="entry name" value="ABC_trans_N"/>
</dbReference>
<feature type="transmembrane region" description="Helical" evidence="10">
    <location>
        <begin position="1429"/>
        <end position="1449"/>
    </location>
</feature>
<dbReference type="InterPro" id="IPR010929">
    <property type="entry name" value="PDR_CDR_ABC"/>
</dbReference>
<dbReference type="Pfam" id="PF01061">
    <property type="entry name" value="ABC2_membrane"/>
    <property type="match status" value="2"/>
</dbReference>
<dbReference type="GO" id="GO:0016887">
    <property type="term" value="F:ATP hydrolysis activity"/>
    <property type="evidence" value="ECO:0007669"/>
    <property type="project" value="InterPro"/>
</dbReference>
<dbReference type="FunFam" id="3.40.50.300:FF:000054">
    <property type="entry name" value="ABC multidrug transporter atrF"/>
    <property type="match status" value="1"/>
</dbReference>
<dbReference type="VEuPathDB" id="FungiDB:LCOR_02360.1"/>
<evidence type="ECO:0000256" key="10">
    <source>
        <dbReference type="SAM" id="Phobius"/>
    </source>
</evidence>
<evidence type="ECO:0000256" key="9">
    <source>
        <dbReference type="SAM" id="MobiDB-lite"/>
    </source>
</evidence>
<dbReference type="SMART" id="SM00382">
    <property type="entry name" value="AAA"/>
    <property type="match status" value="1"/>
</dbReference>
<dbReference type="InterPro" id="IPR034003">
    <property type="entry name" value="ABCG_PDR_2"/>
</dbReference>
<keyword evidence="6" id="KW-0067">ATP-binding</keyword>
<evidence type="ECO:0000256" key="1">
    <source>
        <dbReference type="ARBA" id="ARBA00004141"/>
    </source>
</evidence>
<proteinExistence type="inferred from homology"/>
<dbReference type="Pfam" id="PF00005">
    <property type="entry name" value="ABC_tran"/>
    <property type="match status" value="2"/>
</dbReference>
<evidence type="ECO:0000256" key="2">
    <source>
        <dbReference type="ARBA" id="ARBA00006012"/>
    </source>
</evidence>
<dbReference type="Pfam" id="PF19055">
    <property type="entry name" value="ABC2_membrane_7"/>
    <property type="match status" value="1"/>
</dbReference>
<comment type="subcellular location">
    <subcellularLocation>
        <location evidence="1">Membrane</location>
        <topology evidence="1">Multi-pass membrane protein</topology>
    </subcellularLocation>
</comment>
<dbReference type="EMBL" id="CBTN010000007">
    <property type="protein sequence ID" value="CDH50654.1"/>
    <property type="molecule type" value="Genomic_DNA"/>
</dbReference>
<dbReference type="GO" id="GO:0016020">
    <property type="term" value="C:membrane"/>
    <property type="evidence" value="ECO:0007669"/>
    <property type="project" value="UniProtKB-SubCell"/>
</dbReference>
<keyword evidence="8 10" id="KW-0472">Membrane</keyword>
<feature type="transmembrane region" description="Helical" evidence="10">
    <location>
        <begin position="616"/>
        <end position="636"/>
    </location>
</feature>
<dbReference type="CDD" id="cd03232">
    <property type="entry name" value="ABCG_PDR_domain2"/>
    <property type="match status" value="1"/>
</dbReference>
<feature type="transmembrane region" description="Helical" evidence="10">
    <location>
        <begin position="1233"/>
        <end position="1262"/>
    </location>
</feature>
<feature type="domain" description="ABC transporter" evidence="11">
    <location>
        <begin position="140"/>
        <end position="393"/>
    </location>
</feature>
<dbReference type="InterPro" id="IPR043926">
    <property type="entry name" value="ABCG_dom"/>
</dbReference>
<dbReference type="SUPFAM" id="SSF52540">
    <property type="entry name" value="P-loop containing nucleoside triphosphate hydrolases"/>
    <property type="match status" value="2"/>
</dbReference>
<feature type="transmembrane region" description="Helical" evidence="10">
    <location>
        <begin position="539"/>
        <end position="564"/>
    </location>
</feature>
<feature type="transmembrane region" description="Helical" evidence="10">
    <location>
        <begin position="758"/>
        <end position="779"/>
    </location>
</feature>
<accession>A0A068RKZ5</accession>
<evidence type="ECO:0000256" key="6">
    <source>
        <dbReference type="ARBA" id="ARBA00022840"/>
    </source>
</evidence>
<dbReference type="OrthoDB" id="245989at2759"/>
<comment type="caution">
    <text evidence="12">The sequence shown here is derived from an EMBL/GenBank/DDBJ whole genome shotgun (WGS) entry which is preliminary data.</text>
</comment>
<dbReference type="InterPro" id="IPR017871">
    <property type="entry name" value="ABC_transporter-like_CS"/>
</dbReference>
<dbReference type="Pfam" id="PF06422">
    <property type="entry name" value="PDR_CDR"/>
    <property type="match status" value="2"/>
</dbReference>
<evidence type="ECO:0000256" key="7">
    <source>
        <dbReference type="ARBA" id="ARBA00022989"/>
    </source>
</evidence>
<dbReference type="Gene3D" id="3.40.50.300">
    <property type="entry name" value="P-loop containing nucleotide triphosphate hydrolases"/>
    <property type="match status" value="2"/>
</dbReference>
<dbReference type="InterPro" id="IPR027417">
    <property type="entry name" value="P-loop_NTPase"/>
</dbReference>
<dbReference type="PROSITE" id="PS50893">
    <property type="entry name" value="ABC_TRANSPORTER_2"/>
    <property type="match status" value="2"/>
</dbReference>
<keyword evidence="4 10" id="KW-0812">Transmembrane</keyword>
<dbReference type="PANTHER" id="PTHR19241">
    <property type="entry name" value="ATP-BINDING CASSETTE TRANSPORTER"/>
    <property type="match status" value="1"/>
</dbReference>
<feature type="domain" description="ABC transporter" evidence="11">
    <location>
        <begin position="828"/>
        <end position="1071"/>
    </location>
</feature>
<comment type="similarity">
    <text evidence="2">Belongs to the ABC transporter superfamily. ABCG family. PDR (TC 3.A.1.205) subfamily.</text>
</comment>
<dbReference type="InterPro" id="IPR003439">
    <property type="entry name" value="ABC_transporter-like_ATP-bd"/>
</dbReference>
<sequence length="1455" mass="165074">MASSDITSGKRDRSPHHGSTSGSVDTLFHQENDTALGTEGTFGESNADPVNVQGKLSLLRELKRELSRISRQHSSAHSESMMEQGDVEEFNLDEFLHGMSTQAQEAGHKRKYLGLIWKDLTVEGLGADTFTIPTLWSTTSEFFQLWKKFGVGIKSRKTILCNLSGFCKEGEMLLVLGRPGAGCSSLLKVLSNERGSYTKVEGQVSYGGLDPETFAKRYRGQVVYNSEEDQHYPTLTLRQTLQFALRCKTPGKRLPEETKNDFVEKTIYLLGNMLGLTKQMHTLVGNAFVRGLSGGERKRLSIAETMTTLSSIICYDCSTRGLDAASALDFVRSLRIMTDIFHKTTVATLYQASNNIYSLFDKVLLLDNGYCIYFGPANEAKSYFEELGFHCPPRKSVPDFLTGLCNPLEREVKPGFEKSVPQHAHEFSKVYYESKLHQRMMHEMQAYEAQLESEKPSELFMEAVREEHQKHASNNNPYTASFYQQCKALTIRQFHLLIKDYPALISRYGTIFIQALVTASCFFQMPFSGIGAFSRGGAIFNALILNAFISQSELLVFMIGRPVLEKQKHYAMFRPAAFYIAQVILDAPFAIAQVLLFQICSYFMMGLNLDNAGRFFTYFLDLFAIVMMMNGFFRFFGAMTSSFFIATQVSGNLLMVMVTCIGYVIPFNSMHVWFSWIYWINPMSYAYKVLLINELHGQIYSCDGPGNAVPYGPGYYDDWTHKSCAMQGGKPGEDFVRGDDYLREYLSFEPNQLWAPNLLVVIGYFILFTFLTAMTMEVYSPNKMGVLRKLYLPGKAPKTRTDEQEVARRREQVEMTDGMQVTSNSSVFSWQHVNYTVPYKGGQLQLLNDISGIVRPGHLTALMGSSGAGKTTLLDVLARRKTIGKVEGRIFLNNEALIEDFERITGYCEQLDIHQPAVTVREAMQFSAYLRQDAQVPKKEKDDYVEQIIKLLEMEDIADAQIGNVDDGVGISVEERKRLTIGMELVAKPKLLFLDEPTSGLDSQSSFNIIRFIRKLADAGWPVLCTIHQPSAILFEHFDHLLLLVRGGRTAYHGEIGPDARTMIDYFESKGGPKFSPDANPAEYILEVVGAGTSFKGKTQDWATIWEHSDEAKALKAELDAIYQVADPHPKRKAYTYATGFWTQFRLVHKRMALAYWRSPDYNLGRWMSVMITALFNGFTYWKLTQSSIDLQNRVFALFGTFIMAMILIIYAQPKFMVERLYFRREYSSRFYGWLPFALSCVLVEVPYILFMGATFMGGFYWTTGLANTPEACGYFYIMASCFVCWAVSLGFVIAAVSETPKMASSLNPVLVSFLLLFAGMMQPAESMPKFWSSWVYWIDPFHYYIEGLSVNELEHVTVICDDSDFVEFTPPANQTCGQYLDAFFSSGATGYVKDPDAIDLCRYCKYTSGVEYLNTYFGWDPANKWRDLGLIICFFVFNLIVFVLLCYFKRRERR</sequence>
<dbReference type="CDD" id="cd03233">
    <property type="entry name" value="ABCG_PDR_domain1"/>
    <property type="match status" value="1"/>
</dbReference>
<feature type="transmembrane region" description="Helical" evidence="10">
    <location>
        <begin position="508"/>
        <end position="527"/>
    </location>
</feature>
<feature type="transmembrane region" description="Helical" evidence="10">
    <location>
        <begin position="1274"/>
        <end position="1295"/>
    </location>
</feature>
<organism evidence="12 13">
    <name type="scientific">Lichtheimia corymbifera JMRC:FSU:9682</name>
    <dbReference type="NCBI Taxonomy" id="1263082"/>
    <lineage>
        <taxon>Eukaryota</taxon>
        <taxon>Fungi</taxon>
        <taxon>Fungi incertae sedis</taxon>
        <taxon>Mucoromycota</taxon>
        <taxon>Mucoromycotina</taxon>
        <taxon>Mucoromycetes</taxon>
        <taxon>Mucorales</taxon>
        <taxon>Lichtheimiaceae</taxon>
        <taxon>Lichtheimia</taxon>
    </lineage>
</organism>
<feature type="transmembrane region" description="Helical" evidence="10">
    <location>
        <begin position="576"/>
        <end position="604"/>
    </location>
</feature>
<dbReference type="Proteomes" id="UP000027586">
    <property type="component" value="Unassembled WGS sequence"/>
</dbReference>
<dbReference type="GO" id="GO:0005524">
    <property type="term" value="F:ATP binding"/>
    <property type="evidence" value="ECO:0007669"/>
    <property type="project" value="UniProtKB-KW"/>
</dbReference>
<gene>
    <name evidence="12" type="ORF">LCOR_02360.1</name>
</gene>
<dbReference type="InterPro" id="IPR034001">
    <property type="entry name" value="ABCG_PDR_1"/>
</dbReference>
<dbReference type="GO" id="GO:0140359">
    <property type="term" value="F:ABC-type transporter activity"/>
    <property type="evidence" value="ECO:0007669"/>
    <property type="project" value="InterPro"/>
</dbReference>
<reference evidence="12" key="1">
    <citation type="submission" date="2013-08" db="EMBL/GenBank/DDBJ databases">
        <title>Gene expansion shapes genome architecture in the human pathogen Lichtheimia corymbifera: an evolutionary genomics analysis in the ancient terrestrial Mucorales (Mucoromycotina).</title>
        <authorList>
            <person name="Schwartze V.U."/>
            <person name="Winter S."/>
            <person name="Shelest E."/>
            <person name="Marcet-Houben M."/>
            <person name="Horn F."/>
            <person name="Wehner S."/>
            <person name="Hoffmann K."/>
            <person name="Riege K."/>
            <person name="Sammeth M."/>
            <person name="Nowrousian M."/>
            <person name="Valiante V."/>
            <person name="Linde J."/>
            <person name="Jacobsen I.D."/>
            <person name="Marz M."/>
            <person name="Brakhage A.A."/>
            <person name="Gabaldon T."/>
            <person name="Bocker S."/>
            <person name="Voigt K."/>
        </authorList>
    </citation>
    <scope>NUCLEOTIDE SEQUENCE [LARGE SCALE GENOMIC DNA]</scope>
    <source>
        <strain evidence="12">FSU 9682</strain>
    </source>
</reference>
<dbReference type="InterPro" id="IPR013525">
    <property type="entry name" value="ABC2_TM"/>
</dbReference>
<keyword evidence="3" id="KW-0813">Transport</keyword>
<evidence type="ECO:0000256" key="5">
    <source>
        <dbReference type="ARBA" id="ARBA00022741"/>
    </source>
</evidence>
<feature type="transmembrane region" description="Helical" evidence="10">
    <location>
        <begin position="1307"/>
        <end position="1325"/>
    </location>
</feature>
<feature type="transmembrane region" description="Helical" evidence="10">
    <location>
        <begin position="1194"/>
        <end position="1212"/>
    </location>
</feature>
<evidence type="ECO:0000313" key="13">
    <source>
        <dbReference type="Proteomes" id="UP000027586"/>
    </source>
</evidence>